<dbReference type="OrthoDB" id="1932312at2759"/>
<dbReference type="SMART" id="SM00320">
    <property type="entry name" value="WD40"/>
    <property type="match status" value="6"/>
</dbReference>
<dbReference type="InterPro" id="IPR040324">
    <property type="entry name" value="WDR44/Dgr2"/>
</dbReference>
<feature type="repeat" description="WD" evidence="3">
    <location>
        <begin position="277"/>
        <end position="317"/>
    </location>
</feature>
<keyword evidence="1 3" id="KW-0853">WD repeat</keyword>
<protein>
    <submittedName>
        <fullName evidence="5">Uncharacterized protein</fullName>
    </submittedName>
</protein>
<evidence type="ECO:0000256" key="2">
    <source>
        <dbReference type="ARBA" id="ARBA00022737"/>
    </source>
</evidence>
<feature type="compositionally biased region" description="Polar residues" evidence="4">
    <location>
        <begin position="566"/>
        <end position="575"/>
    </location>
</feature>
<dbReference type="PANTHER" id="PTHR14221:SF0">
    <property type="entry name" value="WD REPEAT-CONTAINING PROTEIN 44"/>
    <property type="match status" value="1"/>
</dbReference>
<evidence type="ECO:0000256" key="4">
    <source>
        <dbReference type="SAM" id="MobiDB-lite"/>
    </source>
</evidence>
<dbReference type="InterPro" id="IPR036322">
    <property type="entry name" value="WD40_repeat_dom_sf"/>
</dbReference>
<evidence type="ECO:0000313" key="6">
    <source>
        <dbReference type="Proteomes" id="UP000510647"/>
    </source>
</evidence>
<evidence type="ECO:0000256" key="1">
    <source>
        <dbReference type="ARBA" id="ARBA00022574"/>
    </source>
</evidence>
<proteinExistence type="predicted"/>
<dbReference type="PROSITE" id="PS50082">
    <property type="entry name" value="WD_REPEATS_2"/>
    <property type="match status" value="3"/>
</dbReference>
<accession>A0A7H9HLD1</accession>
<dbReference type="Proteomes" id="UP000510647">
    <property type="component" value="Chromosome 1"/>
</dbReference>
<dbReference type="PANTHER" id="PTHR14221">
    <property type="entry name" value="WD REPEAT DOMAIN 44"/>
    <property type="match status" value="1"/>
</dbReference>
<dbReference type="AlphaFoldDB" id="A0A7H9HLD1"/>
<organism evidence="5 6">
    <name type="scientific">Torulaspora globosa</name>
    <dbReference type="NCBI Taxonomy" id="48254"/>
    <lineage>
        <taxon>Eukaryota</taxon>
        <taxon>Fungi</taxon>
        <taxon>Dikarya</taxon>
        <taxon>Ascomycota</taxon>
        <taxon>Saccharomycotina</taxon>
        <taxon>Saccharomycetes</taxon>
        <taxon>Saccharomycetales</taxon>
        <taxon>Saccharomycetaceae</taxon>
        <taxon>Torulaspora</taxon>
    </lineage>
</organism>
<evidence type="ECO:0000313" key="5">
    <source>
        <dbReference type="EMBL" id="QLQ78129.1"/>
    </source>
</evidence>
<dbReference type="SUPFAM" id="SSF50978">
    <property type="entry name" value="WD40 repeat-like"/>
    <property type="match status" value="1"/>
</dbReference>
<feature type="repeat" description="WD" evidence="3">
    <location>
        <begin position="173"/>
        <end position="206"/>
    </location>
</feature>
<keyword evidence="2" id="KW-0677">Repeat</keyword>
<evidence type="ECO:0000256" key="3">
    <source>
        <dbReference type="PROSITE-ProRule" id="PRU00221"/>
    </source>
</evidence>
<dbReference type="InterPro" id="IPR015943">
    <property type="entry name" value="WD40/YVTN_repeat-like_dom_sf"/>
</dbReference>
<sequence>MNWNKSSSKDELNSVKLKRSGSKRRSDDESVRSGTLNGSTVGSVVSNDDENSVSSVSKEFSADIQPVTFDVKLTPENGSRETLKEHADTLSKVREKLSKGSGRNYSSTLPNFLRSIDRRQYEKYLKEPHHIKVVKRSRQLKQFRRLFLAQELNSCESSEGKETGKRKVPLLKQGSSQNAIWVTKFSLDGRFMATGAEDGTLCLWKVIGSPAERWELDASQESRDAFKAKSRLIKQHILGGTIGGSVKDEAKASPNVSKANPTNLYAPVFHPNPHKKFKEHTTDILDMDWSKNNFLATSSMDKSVRLWHPDRSTSLKAFLHPDFVTCVMFHPSDDRFLITGCLDHKCRLWSILEGEVVFEFDCQDLVTSITISPGEGEYTIVGTFNGYVIVLATRGLDFVSSFHVVDKTTQVEEAGTRLLSPGSKTHHGPRLTCLQCYKAATDDTLRLVVTSNDSRIRVFNLKTKKCLEVLRGFESGTSQHNAQLTFLENQPVVVCGSDDHWVYAWRLQSANSSLVAKEGTKQTRTGALRDFLSHPLHHNGDHSKNRQHQHGSLNLKTLLPHPHGPSSDQPIKNNDFVSFHAHHDPVTTANLAPPETSKTLSLSNDLICDISLEFFRQSDNLAVLGRKKDESSDSDQASIEHDDSSSLTSESSDNDGCTSPSAVAAIGTIMVTTDTKGLIRVFRADMPKNIRQRVLERLKDLNRGNSNNGDVSSCGSGDLLATAKRHSSGLIGLGKLAAAAVQCPDEILGSSRLKPNPVLRNQLFNYSSSSLNSTRTRGSGSSNGKNGSIPTLRCDVCNGTNFTVLSNSSTVTGEAGYSCADCGNILNNFR</sequence>
<name>A0A7H9HLD1_9SACH</name>
<dbReference type="Gene3D" id="2.130.10.10">
    <property type="entry name" value="YVTN repeat-like/Quinoprotein amine dehydrogenase"/>
    <property type="match status" value="1"/>
</dbReference>
<feature type="region of interest" description="Disordered" evidence="4">
    <location>
        <begin position="1"/>
        <end position="58"/>
    </location>
</feature>
<reference evidence="5 6" key="1">
    <citation type="submission" date="2020-06" db="EMBL/GenBank/DDBJ databases">
        <title>The yeast mating-type switching endonuclease HO is a domesticated member of an unorthodox homing genetic element family.</title>
        <authorList>
            <person name="Coughlan A.Y."/>
            <person name="Lombardi L."/>
            <person name="Braun-Galleani S."/>
            <person name="Martos A.R."/>
            <person name="Galeote V."/>
            <person name="Bigey F."/>
            <person name="Dequin S."/>
            <person name="Byrne K.P."/>
            <person name="Wolfe K.H."/>
        </authorList>
    </citation>
    <scope>NUCLEOTIDE SEQUENCE [LARGE SCALE GENOMIC DNA]</scope>
    <source>
        <strain evidence="5 6">CBS2947</strain>
    </source>
</reference>
<gene>
    <name evidence="5" type="ORF">HG537_0A03760</name>
</gene>
<dbReference type="EMBL" id="CP059267">
    <property type="protein sequence ID" value="QLQ78129.1"/>
    <property type="molecule type" value="Genomic_DNA"/>
</dbReference>
<feature type="region of interest" description="Disordered" evidence="4">
    <location>
        <begin position="555"/>
        <end position="575"/>
    </location>
</feature>
<dbReference type="Pfam" id="PF00400">
    <property type="entry name" value="WD40"/>
    <property type="match status" value="3"/>
</dbReference>
<feature type="region of interest" description="Disordered" evidence="4">
    <location>
        <begin position="627"/>
        <end position="659"/>
    </location>
</feature>
<feature type="repeat" description="WD" evidence="3">
    <location>
        <begin position="317"/>
        <end position="359"/>
    </location>
</feature>
<feature type="compositionally biased region" description="Low complexity" evidence="4">
    <location>
        <begin position="645"/>
        <end position="655"/>
    </location>
</feature>
<dbReference type="PROSITE" id="PS50294">
    <property type="entry name" value="WD_REPEATS_REGION"/>
    <property type="match status" value="1"/>
</dbReference>
<dbReference type="InterPro" id="IPR001680">
    <property type="entry name" value="WD40_rpt"/>
</dbReference>
<feature type="compositionally biased region" description="Polar residues" evidence="4">
    <location>
        <begin position="32"/>
        <end position="42"/>
    </location>
</feature>
<keyword evidence="6" id="KW-1185">Reference proteome</keyword>